<feature type="region of interest" description="Disordered" evidence="1">
    <location>
        <begin position="72"/>
        <end position="108"/>
    </location>
</feature>
<dbReference type="Proteomes" id="UP000217790">
    <property type="component" value="Unassembled WGS sequence"/>
</dbReference>
<sequence>MSCSSHMMSGKTVVVGRNFGSGTDLAGGTRTDQGVNIKMTKCDGPLPRDAARDLEIWRSGSAPHYDRLGWDSRREEESKEGRSPWPLMAEEASGRKKQRKEEARQDREKERRSHIILYSRSGLLRLTSMAGASLELVKSLPSASTLDVIEQVKCRTPAFEDWQISTYVLKLNRRLLWRRRAKYWNL</sequence>
<evidence type="ECO:0000256" key="1">
    <source>
        <dbReference type="SAM" id="MobiDB-lite"/>
    </source>
</evidence>
<dbReference type="EMBL" id="KZ293745">
    <property type="protein sequence ID" value="PBK80433.1"/>
    <property type="molecule type" value="Genomic_DNA"/>
</dbReference>
<evidence type="ECO:0000313" key="3">
    <source>
        <dbReference type="Proteomes" id="UP000217790"/>
    </source>
</evidence>
<feature type="compositionally biased region" description="Basic and acidic residues" evidence="1">
    <location>
        <begin position="99"/>
        <end position="108"/>
    </location>
</feature>
<feature type="compositionally biased region" description="Basic and acidic residues" evidence="1">
    <location>
        <begin position="72"/>
        <end position="82"/>
    </location>
</feature>
<name>A0A2H3CWF0_ARMGA</name>
<protein>
    <submittedName>
        <fullName evidence="2">Uncharacterized protein</fullName>
    </submittedName>
</protein>
<gene>
    <name evidence="2" type="ORF">ARMGADRAFT_1040063</name>
</gene>
<reference evidence="3" key="1">
    <citation type="journal article" date="2017" name="Nat. Ecol. Evol.">
        <title>Genome expansion and lineage-specific genetic innovations in the forest pathogenic fungi Armillaria.</title>
        <authorList>
            <person name="Sipos G."/>
            <person name="Prasanna A.N."/>
            <person name="Walter M.C."/>
            <person name="O'Connor E."/>
            <person name="Balint B."/>
            <person name="Krizsan K."/>
            <person name="Kiss B."/>
            <person name="Hess J."/>
            <person name="Varga T."/>
            <person name="Slot J."/>
            <person name="Riley R."/>
            <person name="Boka B."/>
            <person name="Rigling D."/>
            <person name="Barry K."/>
            <person name="Lee J."/>
            <person name="Mihaltcheva S."/>
            <person name="LaButti K."/>
            <person name="Lipzen A."/>
            <person name="Waldron R."/>
            <person name="Moloney N.M."/>
            <person name="Sperisen C."/>
            <person name="Kredics L."/>
            <person name="Vagvoelgyi C."/>
            <person name="Patrignani A."/>
            <person name="Fitzpatrick D."/>
            <person name="Nagy I."/>
            <person name="Doyle S."/>
            <person name="Anderson J.B."/>
            <person name="Grigoriev I.V."/>
            <person name="Gueldener U."/>
            <person name="Muensterkoetter M."/>
            <person name="Nagy L.G."/>
        </authorList>
    </citation>
    <scope>NUCLEOTIDE SEQUENCE [LARGE SCALE GENOMIC DNA]</scope>
    <source>
        <strain evidence="3">Ar21-2</strain>
    </source>
</reference>
<keyword evidence="3" id="KW-1185">Reference proteome</keyword>
<dbReference type="AlphaFoldDB" id="A0A2H3CWF0"/>
<accession>A0A2H3CWF0</accession>
<dbReference type="InParanoid" id="A0A2H3CWF0"/>
<proteinExistence type="predicted"/>
<organism evidence="2 3">
    <name type="scientific">Armillaria gallica</name>
    <name type="common">Bulbous honey fungus</name>
    <name type="synonym">Armillaria bulbosa</name>
    <dbReference type="NCBI Taxonomy" id="47427"/>
    <lineage>
        <taxon>Eukaryota</taxon>
        <taxon>Fungi</taxon>
        <taxon>Dikarya</taxon>
        <taxon>Basidiomycota</taxon>
        <taxon>Agaricomycotina</taxon>
        <taxon>Agaricomycetes</taxon>
        <taxon>Agaricomycetidae</taxon>
        <taxon>Agaricales</taxon>
        <taxon>Marasmiineae</taxon>
        <taxon>Physalacriaceae</taxon>
        <taxon>Armillaria</taxon>
    </lineage>
</organism>
<evidence type="ECO:0000313" key="2">
    <source>
        <dbReference type="EMBL" id="PBK80433.1"/>
    </source>
</evidence>